<dbReference type="GO" id="GO:0016887">
    <property type="term" value="F:ATP hydrolysis activity"/>
    <property type="evidence" value="ECO:0007669"/>
    <property type="project" value="InterPro"/>
</dbReference>
<evidence type="ECO:0000313" key="6">
    <source>
        <dbReference type="EMBL" id="EES51569.1"/>
    </source>
</evidence>
<dbReference type="PROSITE" id="PS00211">
    <property type="entry name" value="ABC_TRANSPORTER_1"/>
    <property type="match status" value="1"/>
</dbReference>
<protein>
    <submittedName>
        <fullName evidence="6">ABC transporter related</fullName>
    </submittedName>
</protein>
<evidence type="ECO:0000256" key="1">
    <source>
        <dbReference type="ARBA" id="ARBA00022448"/>
    </source>
</evidence>
<sequence length="225" mass="24830">MRGAGLDVTTRALSRSYVRGGRTIEVLRAIDLHLDPGSFTVLTGPSGAGKSTLLHLLGTLDRPTSGEILYDSLPPPDKRDRDLAAFRRTKIGFIFQFHHLLPEFSALENVLMPTWISGKDREDTSWARTLLEEVGLGDRLDHKPSELSGGEQQRVAVARALVMKPALLLADEPTGNLDSHTGLEVFTLLQTLSSRFHMTCLVTTHNETLAKKADRHIAMDDGQIR</sequence>
<evidence type="ECO:0000256" key="3">
    <source>
        <dbReference type="ARBA" id="ARBA00022840"/>
    </source>
</evidence>
<dbReference type="Proteomes" id="UP000009374">
    <property type="component" value="Unassembled WGS sequence"/>
</dbReference>
<dbReference type="PANTHER" id="PTHR24220">
    <property type="entry name" value="IMPORT ATP-BINDING PROTEIN"/>
    <property type="match status" value="1"/>
</dbReference>
<dbReference type="InterPro" id="IPR017871">
    <property type="entry name" value="ABC_transporter-like_CS"/>
</dbReference>
<reference evidence="6 7" key="1">
    <citation type="journal article" date="2009" name="Appl. Environ. Microbiol.">
        <title>Community genomic and proteomic analyses of chemoautotrophic iron-oxidizing "Leptospirillum rubarum" (Group II) and "Leptospirillum ferrodiazotrophum" (Group III) bacteria in acid mine drainage biofilms.</title>
        <authorList>
            <person name="Goltsman D.S."/>
            <person name="Denef V.J."/>
            <person name="Singer S.W."/>
            <person name="VerBerkmoes N.C."/>
            <person name="Lefsrud M."/>
            <person name="Mueller R.S."/>
            <person name="Dick G.J."/>
            <person name="Sun C.L."/>
            <person name="Wheeler K.E."/>
            <person name="Zemla A."/>
            <person name="Baker B.J."/>
            <person name="Hauser L."/>
            <person name="Land M."/>
            <person name="Shah M.B."/>
            <person name="Thelen M.P."/>
            <person name="Hettich R.L."/>
            <person name="Banfield J.F."/>
        </authorList>
    </citation>
    <scope>NUCLEOTIDE SEQUENCE [LARGE SCALE GENOMIC DNA]</scope>
</reference>
<dbReference type="InterPro" id="IPR017911">
    <property type="entry name" value="MacB-like_ATP-bd"/>
</dbReference>
<accession>C6I0B4</accession>
<dbReference type="GO" id="GO:0005886">
    <property type="term" value="C:plasma membrane"/>
    <property type="evidence" value="ECO:0007669"/>
    <property type="project" value="TreeGrafter"/>
</dbReference>
<keyword evidence="1" id="KW-0813">Transport</keyword>
<keyword evidence="7" id="KW-1185">Reference proteome</keyword>
<dbReference type="PANTHER" id="PTHR24220:SF689">
    <property type="entry name" value="LIPOPROTEIN-RELEASING SYSTEM ATP-BINDING PROTEIN LOLD"/>
    <property type="match status" value="1"/>
</dbReference>
<dbReference type="GO" id="GO:0098796">
    <property type="term" value="C:membrane protein complex"/>
    <property type="evidence" value="ECO:0007669"/>
    <property type="project" value="UniProtKB-ARBA"/>
</dbReference>
<evidence type="ECO:0000259" key="5">
    <source>
        <dbReference type="PROSITE" id="PS50893"/>
    </source>
</evidence>
<dbReference type="InterPro" id="IPR015854">
    <property type="entry name" value="ABC_transpr_LolD-like"/>
</dbReference>
<dbReference type="Gene3D" id="3.40.50.300">
    <property type="entry name" value="P-loop containing nucleotide triphosphate hydrolases"/>
    <property type="match status" value="1"/>
</dbReference>
<comment type="similarity">
    <text evidence="4">Belongs to the ABC transporter superfamily. Macrolide exporter (TC 3.A.1.122) family.</text>
</comment>
<proteinExistence type="inferred from homology"/>
<dbReference type="PROSITE" id="PS50893">
    <property type="entry name" value="ABC_TRANSPORTER_2"/>
    <property type="match status" value="1"/>
</dbReference>
<keyword evidence="2" id="KW-0547">Nucleotide-binding</keyword>
<dbReference type="GO" id="GO:0022857">
    <property type="term" value="F:transmembrane transporter activity"/>
    <property type="evidence" value="ECO:0007669"/>
    <property type="project" value="TreeGrafter"/>
</dbReference>
<gene>
    <name evidence="6" type="ORF">UBAL3_95680006</name>
</gene>
<evidence type="ECO:0000313" key="7">
    <source>
        <dbReference type="Proteomes" id="UP000009374"/>
    </source>
</evidence>
<evidence type="ECO:0000256" key="2">
    <source>
        <dbReference type="ARBA" id="ARBA00022741"/>
    </source>
</evidence>
<dbReference type="SMART" id="SM00382">
    <property type="entry name" value="AAA"/>
    <property type="match status" value="1"/>
</dbReference>
<evidence type="ECO:0000256" key="4">
    <source>
        <dbReference type="ARBA" id="ARBA00038388"/>
    </source>
</evidence>
<organism evidence="6 7">
    <name type="scientific">Leptospirillum ferrodiazotrophum</name>
    <dbReference type="NCBI Taxonomy" id="412449"/>
    <lineage>
        <taxon>Bacteria</taxon>
        <taxon>Pseudomonadati</taxon>
        <taxon>Nitrospirota</taxon>
        <taxon>Nitrospiria</taxon>
        <taxon>Nitrospirales</taxon>
        <taxon>Nitrospiraceae</taxon>
        <taxon>Leptospirillum</taxon>
    </lineage>
</organism>
<feature type="domain" description="ABC transporter" evidence="5">
    <location>
        <begin position="8"/>
        <end position="225"/>
    </location>
</feature>
<name>C6I0B4_9BACT</name>
<dbReference type="FunFam" id="3.40.50.300:FF:000032">
    <property type="entry name" value="Export ABC transporter ATP-binding protein"/>
    <property type="match status" value="1"/>
</dbReference>
<dbReference type="EMBL" id="GG693887">
    <property type="protein sequence ID" value="EES51569.1"/>
    <property type="molecule type" value="Genomic_DNA"/>
</dbReference>
<keyword evidence="3" id="KW-0067">ATP-binding</keyword>
<dbReference type="AlphaFoldDB" id="C6I0B4"/>
<dbReference type="CDD" id="cd03255">
    <property type="entry name" value="ABC_MJ0796_LolCDE_FtsE"/>
    <property type="match status" value="1"/>
</dbReference>
<dbReference type="InterPro" id="IPR003439">
    <property type="entry name" value="ABC_transporter-like_ATP-bd"/>
</dbReference>
<dbReference type="SUPFAM" id="SSF52540">
    <property type="entry name" value="P-loop containing nucleoside triphosphate hydrolases"/>
    <property type="match status" value="1"/>
</dbReference>
<dbReference type="InterPro" id="IPR003593">
    <property type="entry name" value="AAA+_ATPase"/>
</dbReference>
<dbReference type="Pfam" id="PF00005">
    <property type="entry name" value="ABC_tran"/>
    <property type="match status" value="1"/>
</dbReference>
<dbReference type="GO" id="GO:0005524">
    <property type="term" value="F:ATP binding"/>
    <property type="evidence" value="ECO:0007669"/>
    <property type="project" value="UniProtKB-KW"/>
</dbReference>
<dbReference type="InterPro" id="IPR027417">
    <property type="entry name" value="P-loop_NTPase"/>
</dbReference>